<dbReference type="InterPro" id="IPR036637">
    <property type="entry name" value="Phosphohistidine_dom_sf"/>
</dbReference>
<dbReference type="Pfam" id="PF00391">
    <property type="entry name" value="PEP-utilizers"/>
    <property type="match status" value="1"/>
</dbReference>
<evidence type="ECO:0000313" key="2">
    <source>
        <dbReference type="EMBL" id="SVA00021.1"/>
    </source>
</evidence>
<accession>A0A381S9N4</accession>
<protein>
    <recommendedName>
        <fullName evidence="1">PEP-utilising enzyme mobile domain-containing protein</fullName>
    </recommendedName>
</protein>
<dbReference type="Gene3D" id="3.50.30.10">
    <property type="entry name" value="Phosphohistidine domain"/>
    <property type="match status" value="1"/>
</dbReference>
<reference evidence="2" key="1">
    <citation type="submission" date="2018-05" db="EMBL/GenBank/DDBJ databases">
        <authorList>
            <person name="Lanie J.A."/>
            <person name="Ng W.-L."/>
            <person name="Kazmierczak K.M."/>
            <person name="Andrzejewski T.M."/>
            <person name="Davidsen T.M."/>
            <person name="Wayne K.J."/>
            <person name="Tettelin H."/>
            <person name="Glass J.I."/>
            <person name="Rusch D."/>
            <person name="Podicherti R."/>
            <person name="Tsui H.-C.T."/>
            <person name="Winkler M.E."/>
        </authorList>
    </citation>
    <scope>NUCLEOTIDE SEQUENCE</scope>
</reference>
<dbReference type="GO" id="GO:0016772">
    <property type="term" value="F:transferase activity, transferring phosphorus-containing groups"/>
    <property type="evidence" value="ECO:0007669"/>
    <property type="project" value="InterPro"/>
</dbReference>
<dbReference type="SUPFAM" id="SSF52009">
    <property type="entry name" value="Phosphohistidine domain"/>
    <property type="match status" value="1"/>
</dbReference>
<dbReference type="InterPro" id="IPR008279">
    <property type="entry name" value="PEP-util_enz_mobile_dom"/>
</dbReference>
<proteinExistence type="predicted"/>
<gene>
    <name evidence="2" type="ORF">METZ01_LOCUS52875</name>
</gene>
<evidence type="ECO:0000259" key="1">
    <source>
        <dbReference type="Pfam" id="PF00391"/>
    </source>
</evidence>
<dbReference type="AlphaFoldDB" id="A0A381S9N4"/>
<organism evidence="2">
    <name type="scientific">marine metagenome</name>
    <dbReference type="NCBI Taxonomy" id="408172"/>
    <lineage>
        <taxon>unclassified sequences</taxon>
        <taxon>metagenomes</taxon>
        <taxon>ecological metagenomes</taxon>
    </lineage>
</organism>
<feature type="non-terminal residue" evidence="2">
    <location>
        <position position="1"/>
    </location>
</feature>
<sequence length="113" mass="11785">VQVIGRGDPTFDFGPTRGTWRRLEGPGDVLDLMDTGAEGIVAVIRDAGATFLSPIFDELAGVVCTGGTIRSHIGIVSREFQVPGVAAAVIDDEPVDGVEVELDASGVIHRIDG</sequence>
<feature type="domain" description="PEP-utilising enzyme mobile" evidence="1">
    <location>
        <begin position="38"/>
        <end position="104"/>
    </location>
</feature>
<name>A0A381S9N4_9ZZZZ</name>
<dbReference type="EMBL" id="UINC01002760">
    <property type="protein sequence ID" value="SVA00021.1"/>
    <property type="molecule type" value="Genomic_DNA"/>
</dbReference>